<comment type="caution">
    <text evidence="4">The sequence shown here is derived from an EMBL/GenBank/DDBJ whole genome shotgun (WGS) entry which is preliminary data.</text>
</comment>
<feature type="compositionally biased region" description="Basic and acidic residues" evidence="3">
    <location>
        <begin position="687"/>
        <end position="697"/>
    </location>
</feature>
<dbReference type="OrthoDB" id="2590011at2759"/>
<dbReference type="InterPro" id="IPR036249">
    <property type="entry name" value="Thioredoxin-like_sf"/>
</dbReference>
<feature type="compositionally biased region" description="Low complexity" evidence="3">
    <location>
        <begin position="212"/>
        <end position="225"/>
    </location>
</feature>
<dbReference type="GO" id="GO:0000976">
    <property type="term" value="F:transcription cis-regulatory region binding"/>
    <property type="evidence" value="ECO:0007669"/>
    <property type="project" value="InterPro"/>
</dbReference>
<dbReference type="AlphaFoldDB" id="A0A9P6GI26"/>
<feature type="region of interest" description="Disordered" evidence="3">
    <location>
        <begin position="195"/>
        <end position="233"/>
    </location>
</feature>
<evidence type="ECO:0000313" key="4">
    <source>
        <dbReference type="EMBL" id="KAF9735768.1"/>
    </source>
</evidence>
<feature type="compositionally biased region" description="Gly residues" evidence="3">
    <location>
        <begin position="199"/>
        <end position="211"/>
    </location>
</feature>
<comment type="subcellular location">
    <subcellularLocation>
        <location evidence="1">Nucleus</location>
    </subcellularLocation>
</comment>
<dbReference type="InterPro" id="IPR050936">
    <property type="entry name" value="AP-1-like"/>
</dbReference>
<feature type="region of interest" description="Disordered" evidence="3">
    <location>
        <begin position="648"/>
        <end position="781"/>
    </location>
</feature>
<keyword evidence="2" id="KW-0539">Nucleus</keyword>
<feature type="compositionally biased region" description="Basic and acidic residues" evidence="3">
    <location>
        <begin position="738"/>
        <end position="755"/>
    </location>
</feature>
<gene>
    <name evidence="4" type="ORF">PMIN01_05683</name>
</gene>
<dbReference type="InterPro" id="IPR046347">
    <property type="entry name" value="bZIP_sf"/>
</dbReference>
<dbReference type="SUPFAM" id="SSF52833">
    <property type="entry name" value="Thioredoxin-like"/>
    <property type="match status" value="1"/>
</dbReference>
<dbReference type="GO" id="GO:0001228">
    <property type="term" value="F:DNA-binding transcription activator activity, RNA polymerase II-specific"/>
    <property type="evidence" value="ECO:0007669"/>
    <property type="project" value="TreeGrafter"/>
</dbReference>
<proteinExistence type="predicted"/>
<dbReference type="Proteomes" id="UP000756921">
    <property type="component" value="Unassembled WGS sequence"/>
</dbReference>
<name>A0A9P6GI26_9PLEO</name>
<organism evidence="4 5">
    <name type="scientific">Paraphaeosphaeria minitans</name>
    <dbReference type="NCBI Taxonomy" id="565426"/>
    <lineage>
        <taxon>Eukaryota</taxon>
        <taxon>Fungi</taxon>
        <taxon>Dikarya</taxon>
        <taxon>Ascomycota</taxon>
        <taxon>Pezizomycotina</taxon>
        <taxon>Dothideomycetes</taxon>
        <taxon>Pleosporomycetidae</taxon>
        <taxon>Pleosporales</taxon>
        <taxon>Massarineae</taxon>
        <taxon>Didymosphaeriaceae</taxon>
        <taxon>Paraphaeosphaeria</taxon>
    </lineage>
</organism>
<dbReference type="CDD" id="cd14688">
    <property type="entry name" value="bZIP_YAP"/>
    <property type="match status" value="1"/>
</dbReference>
<dbReference type="PANTHER" id="PTHR40621:SF6">
    <property type="entry name" value="AP-1-LIKE TRANSCRIPTION FACTOR YAP1-RELATED"/>
    <property type="match status" value="1"/>
</dbReference>
<keyword evidence="5" id="KW-1185">Reference proteome</keyword>
<accession>A0A9P6GI26</accession>
<dbReference type="GO" id="GO:0090575">
    <property type="term" value="C:RNA polymerase II transcription regulator complex"/>
    <property type="evidence" value="ECO:0007669"/>
    <property type="project" value="TreeGrafter"/>
</dbReference>
<feature type="region of interest" description="Disordered" evidence="3">
    <location>
        <begin position="36"/>
        <end position="72"/>
    </location>
</feature>
<evidence type="ECO:0000313" key="5">
    <source>
        <dbReference type="Proteomes" id="UP000756921"/>
    </source>
</evidence>
<feature type="compositionally biased region" description="Basic and acidic residues" evidence="3">
    <location>
        <begin position="87"/>
        <end position="117"/>
    </location>
</feature>
<reference evidence="4" key="1">
    <citation type="journal article" date="2020" name="Mol. Plant Microbe Interact.">
        <title>Genome Sequence of the Biocontrol Agent Coniothyrium minitans strain Conio (IMI 134523).</title>
        <authorList>
            <person name="Patel D."/>
            <person name="Shittu T.A."/>
            <person name="Baroncelli R."/>
            <person name="Muthumeenakshi S."/>
            <person name="Osborne T.H."/>
            <person name="Janganan T.K."/>
            <person name="Sreenivasaprasad S."/>
        </authorList>
    </citation>
    <scope>NUCLEOTIDE SEQUENCE</scope>
    <source>
        <strain evidence="4">Conio</strain>
    </source>
</reference>
<evidence type="ECO:0000256" key="1">
    <source>
        <dbReference type="ARBA" id="ARBA00004123"/>
    </source>
</evidence>
<evidence type="ECO:0000256" key="3">
    <source>
        <dbReference type="SAM" id="MobiDB-lite"/>
    </source>
</evidence>
<feature type="compositionally biased region" description="Low complexity" evidence="3">
    <location>
        <begin position="648"/>
        <end position="667"/>
    </location>
</feature>
<protein>
    <submittedName>
        <fullName evidence="4">BZIP-type transcription factor</fullName>
    </submittedName>
</protein>
<feature type="region of interest" description="Disordered" evidence="3">
    <location>
        <begin position="87"/>
        <end position="128"/>
    </location>
</feature>
<dbReference type="PANTHER" id="PTHR40621">
    <property type="entry name" value="TRANSCRIPTION FACTOR KAPC-RELATED"/>
    <property type="match status" value="1"/>
</dbReference>
<dbReference type="SUPFAM" id="SSF57959">
    <property type="entry name" value="Leucine zipper domain"/>
    <property type="match status" value="1"/>
</dbReference>
<dbReference type="Gene3D" id="1.20.5.170">
    <property type="match status" value="1"/>
</dbReference>
<dbReference type="EMBL" id="WJXW01000005">
    <property type="protein sequence ID" value="KAF9735768.1"/>
    <property type="molecule type" value="Genomic_DNA"/>
</dbReference>
<evidence type="ECO:0000256" key="2">
    <source>
        <dbReference type="ARBA" id="ARBA00023242"/>
    </source>
</evidence>
<dbReference type="Gene3D" id="3.40.30.10">
    <property type="entry name" value="Glutaredoxin"/>
    <property type="match status" value="1"/>
</dbReference>
<feature type="compositionally biased region" description="Acidic residues" evidence="3">
    <location>
        <begin position="724"/>
        <end position="737"/>
    </location>
</feature>
<sequence length="781" mass="83623">MSHSRYMSWSSDVLTMAPTYPPVGAPVDYPSPVSRRASDCFSEAPGSQRGSSAFVSDMESKGHCQSIGSNSDTKSPLANFTFFKNLTEKKTTRDGQPTKRRGPKPDSKPALTRRQELNRQAQRTHRERKEMYIKALELEVLRIKESFTNASKERDAFAAENRRLKELLMAHGIQFDSLSPINGLQGFNSSYGGSSSGSVSGGYGTGTGTGTGTTSTGYTSPPTVGHGNRGSVSQDMNVSMNQPQQVPHMNSGLDYDQIGIDFVLTPFFNLFSFIYSPLERPCMEHMQYLMVRAHDAEEIISGHALMASAPPDSHIANNPEETYPHQMPDIAMPDLMKLLDLSNRLPLDGEITPIMAWVMVLKEPRLAELSKADVEGIKGELLAKVRCYGFGAVLEEFEVRDAMMAAFAKKGSGNTLTNNIIPQPFCPLLASATFSLLAASVSASLLPPLRQVEACLDTPRGNTINIAAAATAMAELAVYDNDPTIYLFTSLTAGSSHIITATSRIETILKANKIPFKGVDTATDELAKKLFQRRARGKKLPLLVKEGFVIADLDQVEEWNEYDELKEALGAPAVPAPAVAMPLAASKTPSAPAATSAAQENIPTQTPEQNLAIRQLGAQAASMAAAKKHAPAKISTTNPLLAAKASASASASSTPTTPSKPAVASPSGILSPRSIPLPSTPANVGKAESDVVSEFHGRKVQSPGAEDIKAVEQHTAIEEVSSSGEEDSEDEDEDEDEKPTKEVAKATVKPDDKPDATQPAKQAEEPKLAGAVDKAGVSVED</sequence>
<feature type="compositionally biased region" description="Basic and acidic residues" evidence="3">
    <location>
        <begin position="706"/>
        <end position="717"/>
    </location>
</feature>